<dbReference type="AlphaFoldDB" id="A0AAV4TPI9"/>
<gene>
    <name evidence="1" type="ORF">CEXT_504431</name>
</gene>
<name>A0AAV4TPI9_CAEEX</name>
<sequence length="191" mass="22051">MDVHVTSKSNNKSQGAECHLRGIKPEENAQRVNFCQNDNAPLNQTSFIPIYTKKNMCHNFSKSATEDKTKSRRAETPEPVKIVNNLYSSPQKQKDLINQIPGRGWNSHIRRQSVGFEDMTSLSSNYGYNKSSFKRIQAESLNRNLSAESALRPNNQKNLENDKNVFYIIKKKTVKEDSYQLQIKIRRLQKM</sequence>
<dbReference type="EMBL" id="BPLR01011333">
    <property type="protein sequence ID" value="GIY45873.1"/>
    <property type="molecule type" value="Genomic_DNA"/>
</dbReference>
<evidence type="ECO:0000313" key="1">
    <source>
        <dbReference type="EMBL" id="GIY45873.1"/>
    </source>
</evidence>
<keyword evidence="2" id="KW-1185">Reference proteome</keyword>
<evidence type="ECO:0000313" key="2">
    <source>
        <dbReference type="Proteomes" id="UP001054945"/>
    </source>
</evidence>
<organism evidence="1 2">
    <name type="scientific">Caerostris extrusa</name>
    <name type="common">Bark spider</name>
    <name type="synonym">Caerostris bankana</name>
    <dbReference type="NCBI Taxonomy" id="172846"/>
    <lineage>
        <taxon>Eukaryota</taxon>
        <taxon>Metazoa</taxon>
        <taxon>Ecdysozoa</taxon>
        <taxon>Arthropoda</taxon>
        <taxon>Chelicerata</taxon>
        <taxon>Arachnida</taxon>
        <taxon>Araneae</taxon>
        <taxon>Araneomorphae</taxon>
        <taxon>Entelegynae</taxon>
        <taxon>Araneoidea</taxon>
        <taxon>Araneidae</taxon>
        <taxon>Caerostris</taxon>
    </lineage>
</organism>
<reference evidence="1 2" key="1">
    <citation type="submission" date="2021-06" db="EMBL/GenBank/DDBJ databases">
        <title>Caerostris extrusa draft genome.</title>
        <authorList>
            <person name="Kono N."/>
            <person name="Arakawa K."/>
        </authorList>
    </citation>
    <scope>NUCLEOTIDE SEQUENCE [LARGE SCALE GENOMIC DNA]</scope>
</reference>
<accession>A0AAV4TPI9</accession>
<protein>
    <submittedName>
        <fullName evidence="1">Uncharacterized protein</fullName>
    </submittedName>
</protein>
<proteinExistence type="predicted"/>
<dbReference type="Proteomes" id="UP001054945">
    <property type="component" value="Unassembled WGS sequence"/>
</dbReference>
<comment type="caution">
    <text evidence="1">The sequence shown here is derived from an EMBL/GenBank/DDBJ whole genome shotgun (WGS) entry which is preliminary data.</text>
</comment>